<evidence type="ECO:0000256" key="1">
    <source>
        <dbReference type="SAM" id="MobiDB-lite"/>
    </source>
</evidence>
<dbReference type="AlphaFoldDB" id="A0A9W4SA37"/>
<keyword evidence="3" id="KW-1185">Reference proteome</keyword>
<name>A0A9W4SA37_9GLOM</name>
<comment type="caution">
    <text evidence="2">The sequence shown here is derived from an EMBL/GenBank/DDBJ whole genome shotgun (WGS) entry which is preliminary data.</text>
</comment>
<sequence>MSSNQPSSSSKTPQQTDNASGDKQQQQQQTPTQKETIPQLGALEEDDEFEEFASEDRACNLDIVIVTYVVRFKLEITKNSGNAPTPMKI</sequence>
<accession>A0A9W4SA37</accession>
<reference evidence="2" key="1">
    <citation type="submission" date="2022-08" db="EMBL/GenBank/DDBJ databases">
        <authorList>
            <person name="Kallberg Y."/>
            <person name="Tangrot J."/>
            <person name="Rosling A."/>
        </authorList>
    </citation>
    <scope>NUCLEOTIDE SEQUENCE</scope>
    <source>
        <strain evidence="2">Wild A</strain>
    </source>
</reference>
<evidence type="ECO:0000313" key="3">
    <source>
        <dbReference type="Proteomes" id="UP001153678"/>
    </source>
</evidence>
<protein>
    <submittedName>
        <fullName evidence="2">7545_t:CDS:1</fullName>
    </submittedName>
</protein>
<evidence type="ECO:0000313" key="2">
    <source>
        <dbReference type="EMBL" id="CAI2161492.1"/>
    </source>
</evidence>
<dbReference type="Proteomes" id="UP001153678">
    <property type="component" value="Unassembled WGS sequence"/>
</dbReference>
<dbReference type="EMBL" id="CAMKVN010000005">
    <property type="protein sequence ID" value="CAI2161492.1"/>
    <property type="molecule type" value="Genomic_DNA"/>
</dbReference>
<feature type="compositionally biased region" description="Low complexity" evidence="1">
    <location>
        <begin position="1"/>
        <end position="16"/>
    </location>
</feature>
<gene>
    <name evidence="2" type="ORF">FWILDA_LOCUS76</name>
</gene>
<organism evidence="2 3">
    <name type="scientific">Funneliformis geosporum</name>
    <dbReference type="NCBI Taxonomy" id="1117311"/>
    <lineage>
        <taxon>Eukaryota</taxon>
        <taxon>Fungi</taxon>
        <taxon>Fungi incertae sedis</taxon>
        <taxon>Mucoromycota</taxon>
        <taxon>Glomeromycotina</taxon>
        <taxon>Glomeromycetes</taxon>
        <taxon>Glomerales</taxon>
        <taxon>Glomeraceae</taxon>
        <taxon>Funneliformis</taxon>
    </lineage>
</organism>
<feature type="region of interest" description="Disordered" evidence="1">
    <location>
        <begin position="1"/>
        <end position="42"/>
    </location>
</feature>
<feature type="compositionally biased region" description="Low complexity" evidence="1">
    <location>
        <begin position="23"/>
        <end position="39"/>
    </location>
</feature>
<proteinExistence type="predicted"/>